<dbReference type="EMBL" id="KL646488">
    <property type="protein sequence ID" value="KFB54067.1"/>
    <property type="molecule type" value="Genomic_DNA"/>
</dbReference>
<dbReference type="AlphaFoldDB" id="A0A084WV23"/>
<organism evidence="1">
    <name type="scientific">Anopheles sinensis</name>
    <name type="common">Mosquito</name>
    <dbReference type="NCBI Taxonomy" id="74873"/>
    <lineage>
        <taxon>Eukaryota</taxon>
        <taxon>Metazoa</taxon>
        <taxon>Ecdysozoa</taxon>
        <taxon>Arthropoda</taxon>
        <taxon>Hexapoda</taxon>
        <taxon>Insecta</taxon>
        <taxon>Pterygota</taxon>
        <taxon>Neoptera</taxon>
        <taxon>Endopterygota</taxon>
        <taxon>Diptera</taxon>
        <taxon>Nematocera</taxon>
        <taxon>Culicoidea</taxon>
        <taxon>Culicidae</taxon>
        <taxon>Anophelinae</taxon>
        <taxon>Anopheles</taxon>
    </lineage>
</organism>
<reference evidence="1 3" key="1">
    <citation type="journal article" date="2014" name="BMC Genomics">
        <title>Genome sequence of Anopheles sinensis provides insight into genetics basis of mosquito competence for malaria parasites.</title>
        <authorList>
            <person name="Zhou D."/>
            <person name="Zhang D."/>
            <person name="Ding G."/>
            <person name="Shi L."/>
            <person name="Hou Q."/>
            <person name="Ye Y."/>
            <person name="Xu Y."/>
            <person name="Zhou H."/>
            <person name="Xiong C."/>
            <person name="Li S."/>
            <person name="Yu J."/>
            <person name="Hong S."/>
            <person name="Yu X."/>
            <person name="Zou P."/>
            <person name="Chen C."/>
            <person name="Chang X."/>
            <person name="Wang W."/>
            <person name="Lv Y."/>
            <person name="Sun Y."/>
            <person name="Ma L."/>
            <person name="Shen B."/>
            <person name="Zhu C."/>
        </authorList>
    </citation>
    <scope>NUCLEOTIDE SEQUENCE [LARGE SCALE GENOMIC DNA]</scope>
</reference>
<keyword evidence="3" id="KW-1185">Reference proteome</keyword>
<accession>A0A084WV23</accession>
<dbReference type="EnsemblMetazoa" id="ASIC003025-RA">
    <property type="protein sequence ID" value="ASIC003025-PA"/>
    <property type="gene ID" value="ASIC003025"/>
</dbReference>
<reference evidence="2" key="2">
    <citation type="submission" date="2020-05" db="UniProtKB">
        <authorList>
            <consortium name="EnsemblMetazoa"/>
        </authorList>
    </citation>
    <scope>IDENTIFICATION</scope>
</reference>
<sequence length="102" mass="11276">MIYRSANPTKAAIRDRPKVIKVKVPEGVNYVDMYRQIRADSSINEHVFQAARTADKVLSITLKRESDGQAVLAIVQKALGGTGQARLMIPPTVVIVTNIDMR</sequence>
<protein>
    <submittedName>
        <fullName evidence="1 2">Gag-like protein</fullName>
    </submittedName>
</protein>
<evidence type="ECO:0000313" key="3">
    <source>
        <dbReference type="Proteomes" id="UP000030765"/>
    </source>
</evidence>
<dbReference type="VEuPathDB" id="VectorBase:ASIC003025"/>
<evidence type="ECO:0000313" key="1">
    <source>
        <dbReference type="EMBL" id="KFB54067.1"/>
    </source>
</evidence>
<dbReference type="Proteomes" id="UP000030765">
    <property type="component" value="Unassembled WGS sequence"/>
</dbReference>
<dbReference type="VEuPathDB" id="VectorBase:ASIS009041"/>
<gene>
    <name evidence="1" type="ORF">ZHAS_00003025</name>
</gene>
<proteinExistence type="predicted"/>
<name>A0A084WV23_ANOSI</name>
<evidence type="ECO:0000313" key="2">
    <source>
        <dbReference type="EnsemblMetazoa" id="ASIC003025-PA"/>
    </source>
</evidence>
<dbReference type="EMBL" id="ATLV01011352">
    <property type="status" value="NOT_ANNOTATED_CDS"/>
    <property type="molecule type" value="Genomic_DNA"/>
</dbReference>